<feature type="transmembrane region" description="Helical" evidence="9">
    <location>
        <begin position="1207"/>
        <end position="1230"/>
    </location>
</feature>
<dbReference type="GO" id="GO:0005524">
    <property type="term" value="F:ATP binding"/>
    <property type="evidence" value="ECO:0007669"/>
    <property type="project" value="UniProtKB-KW"/>
</dbReference>
<dbReference type="PROSITE" id="PS00211">
    <property type="entry name" value="ABC_TRANSPORTER_1"/>
    <property type="match status" value="1"/>
</dbReference>
<accession>A0AAU6W6K0</accession>
<dbReference type="SUPFAM" id="SSF52540">
    <property type="entry name" value="P-loop containing nucleoside triphosphate hydrolases"/>
    <property type="match status" value="2"/>
</dbReference>
<dbReference type="GO" id="GO:0140359">
    <property type="term" value="F:ABC-type transporter activity"/>
    <property type="evidence" value="ECO:0007669"/>
    <property type="project" value="InterPro"/>
</dbReference>
<dbReference type="Pfam" id="PF06422">
    <property type="entry name" value="PDR_CDR"/>
    <property type="match status" value="1"/>
</dbReference>
<feature type="transmembrane region" description="Helical" evidence="9">
    <location>
        <begin position="534"/>
        <end position="555"/>
    </location>
</feature>
<dbReference type="InterPro" id="IPR005285">
    <property type="entry name" value="Drug-R_PDR/CDR"/>
</dbReference>
<evidence type="ECO:0000256" key="9">
    <source>
        <dbReference type="SAM" id="Phobius"/>
    </source>
</evidence>
<evidence type="ECO:0000256" key="7">
    <source>
        <dbReference type="ARBA" id="ARBA00022989"/>
    </source>
</evidence>
<keyword evidence="5" id="KW-0547">Nucleotide-binding</keyword>
<evidence type="ECO:0000256" key="4">
    <source>
        <dbReference type="ARBA" id="ARBA00022737"/>
    </source>
</evidence>
<feature type="transmembrane region" description="Helical" evidence="9">
    <location>
        <begin position="1325"/>
        <end position="1345"/>
    </location>
</feature>
<dbReference type="InterPro" id="IPR013525">
    <property type="entry name" value="ABC2_TM"/>
</dbReference>
<dbReference type="InterPro" id="IPR034001">
    <property type="entry name" value="ABCG_PDR_1"/>
</dbReference>
<dbReference type="Pfam" id="PF00005">
    <property type="entry name" value="ABC_tran"/>
    <property type="match status" value="2"/>
</dbReference>
<keyword evidence="4" id="KW-0677">Repeat</keyword>
<dbReference type="PANTHER" id="PTHR19241">
    <property type="entry name" value="ATP-BINDING CASSETTE TRANSPORTER"/>
    <property type="match status" value="1"/>
</dbReference>
<keyword evidence="6" id="KW-0067">ATP-binding</keyword>
<dbReference type="FunFam" id="3.40.50.300:FF:000054">
    <property type="entry name" value="ABC multidrug transporter atrF"/>
    <property type="match status" value="1"/>
</dbReference>
<dbReference type="CDD" id="cd03232">
    <property type="entry name" value="ABCG_PDR_domain2"/>
    <property type="match status" value="1"/>
</dbReference>
<evidence type="ECO:0000256" key="6">
    <source>
        <dbReference type="ARBA" id="ARBA00022840"/>
    </source>
</evidence>
<dbReference type="InterPro" id="IPR029481">
    <property type="entry name" value="ABC_trans_N"/>
</dbReference>
<evidence type="ECO:0000256" key="1">
    <source>
        <dbReference type="ARBA" id="ARBA00004141"/>
    </source>
</evidence>
<feature type="domain" description="ABC transporter" evidence="10">
    <location>
        <begin position="838"/>
        <end position="1081"/>
    </location>
</feature>
<keyword evidence="2" id="KW-0813">Transport</keyword>
<evidence type="ECO:0000313" key="11">
    <source>
        <dbReference type="EMBL" id="XAO36386.1"/>
    </source>
</evidence>
<dbReference type="GO" id="GO:0016887">
    <property type="term" value="F:ATP hydrolysis activity"/>
    <property type="evidence" value="ECO:0007669"/>
    <property type="project" value="InterPro"/>
</dbReference>
<dbReference type="NCBIfam" id="TIGR00956">
    <property type="entry name" value="3a01205"/>
    <property type="match status" value="1"/>
</dbReference>
<reference evidence="11" key="1">
    <citation type="submission" date="2024-04" db="EMBL/GenBank/DDBJ databases">
        <authorList>
            <person name="Lv J."/>
            <person name="Liu B."/>
            <person name="Wang K."/>
            <person name="Xue Z."/>
        </authorList>
    </citation>
    <scope>NUCLEOTIDE SEQUENCE</scope>
</reference>
<keyword evidence="7 9" id="KW-1133">Transmembrane helix</keyword>
<evidence type="ECO:0000256" key="3">
    <source>
        <dbReference type="ARBA" id="ARBA00022692"/>
    </source>
</evidence>
<evidence type="ECO:0000256" key="5">
    <source>
        <dbReference type="ARBA" id="ARBA00022741"/>
    </source>
</evidence>
<protein>
    <submittedName>
        <fullName evidence="11">Multidurg resistance protein CDR2</fullName>
    </submittedName>
</protein>
<feature type="transmembrane region" description="Helical" evidence="9">
    <location>
        <begin position="612"/>
        <end position="629"/>
    </location>
</feature>
<feature type="transmembrane region" description="Helical" evidence="9">
    <location>
        <begin position="636"/>
        <end position="661"/>
    </location>
</feature>
<name>A0AAU6W6K0_CANTR</name>
<dbReference type="InterPro" id="IPR010929">
    <property type="entry name" value="PDR_CDR_ABC"/>
</dbReference>
<feature type="transmembrane region" description="Helical" evidence="9">
    <location>
        <begin position="576"/>
        <end position="600"/>
    </location>
</feature>
<feature type="domain" description="ABC transporter" evidence="10">
    <location>
        <begin position="136"/>
        <end position="390"/>
    </location>
</feature>
<evidence type="ECO:0000259" key="10">
    <source>
        <dbReference type="PROSITE" id="PS50893"/>
    </source>
</evidence>
<dbReference type="InterPro" id="IPR017871">
    <property type="entry name" value="ABC_transporter-like_CS"/>
</dbReference>
<dbReference type="Pfam" id="PF01061">
    <property type="entry name" value="ABC2_membrane"/>
    <property type="match status" value="2"/>
</dbReference>
<keyword evidence="3 9" id="KW-0812">Transmembrane</keyword>
<feature type="transmembrane region" description="Helical" evidence="9">
    <location>
        <begin position="1176"/>
        <end position="1195"/>
    </location>
</feature>
<dbReference type="InterPro" id="IPR034003">
    <property type="entry name" value="ABCG_PDR_2"/>
</dbReference>
<dbReference type="GO" id="GO:0016020">
    <property type="term" value="C:membrane"/>
    <property type="evidence" value="ECO:0007669"/>
    <property type="project" value="UniProtKB-SubCell"/>
</dbReference>
<proteinExistence type="evidence at transcript level"/>
<keyword evidence="8 9" id="KW-0472">Membrane</keyword>
<dbReference type="PROSITE" id="PS50893">
    <property type="entry name" value="ABC_TRANSPORTER_2"/>
    <property type="match status" value="2"/>
</dbReference>
<organism evidence="11">
    <name type="scientific">Candida tropicalis</name>
    <name type="common">Yeast</name>
    <dbReference type="NCBI Taxonomy" id="5482"/>
    <lineage>
        <taxon>Eukaryota</taxon>
        <taxon>Fungi</taxon>
        <taxon>Dikarya</taxon>
        <taxon>Ascomycota</taxon>
        <taxon>Saccharomycotina</taxon>
        <taxon>Pichiomycetes</taxon>
        <taxon>Debaryomycetaceae</taxon>
        <taxon>Candida/Lodderomyces clade</taxon>
        <taxon>Candida</taxon>
    </lineage>
</organism>
<feature type="transmembrane region" description="Helical" evidence="9">
    <location>
        <begin position="1446"/>
        <end position="1467"/>
    </location>
</feature>
<dbReference type="InterPro" id="IPR003593">
    <property type="entry name" value="AAA+_ATPase"/>
</dbReference>
<dbReference type="EMBL" id="PP741362">
    <property type="protein sequence ID" value="XAO36386.1"/>
    <property type="molecule type" value="mRNA"/>
</dbReference>
<dbReference type="Pfam" id="PF14510">
    <property type="entry name" value="ABC_trans_N"/>
    <property type="match status" value="1"/>
</dbReference>
<dbReference type="GO" id="GO:1990961">
    <property type="term" value="P:xenobiotic detoxification by transmembrane export across the plasma membrane"/>
    <property type="evidence" value="ECO:0007669"/>
    <property type="project" value="InterPro"/>
</dbReference>
<feature type="transmembrane region" description="Helical" evidence="9">
    <location>
        <begin position="1297"/>
        <end position="1318"/>
    </location>
</feature>
<dbReference type="InterPro" id="IPR027417">
    <property type="entry name" value="P-loop_NTPase"/>
</dbReference>
<dbReference type="SMART" id="SM00382">
    <property type="entry name" value="AAA"/>
    <property type="match status" value="2"/>
</dbReference>
<feature type="transmembrane region" description="Helical" evidence="9">
    <location>
        <begin position="1260"/>
        <end position="1277"/>
    </location>
</feature>
<sequence length="1479" mass="167797">MSDKTQINREGNQLTVDNYGGFDAHILEDIQNLAREFTHESTTNGNNDLQRLHTNMSEVPGINPYTDEAHSREKLNPESDNFNAKLWVKNLRKLYDSDLEYYRPTKLGVAYSNLRAYAVANDYNYQPTVANVFWKLINDGVHYLKKHDNSIYFDILKPMDGIMKPGELTVVLGRPGAGCSTLLKTLASQTYGFHIGKESKIIYDGISSTKIENHYRGNVIYSAETDAHFPHLTVGQVLEFAARMRTPQNRGEGVDRETFAKHMASVYMATYGLLHTRNTNVGNDFVTGVSGGERKRVSIAEASLSGANVQCWDNATRGLDAATALEFIKALKTSAVILESTPIVAIYQCSQDAYDLFDNVVVLYEGHQIFFGKANKAKEYFIRMGYDCPQRQTTADFLTSLTNPSERRALPGYENKVPRTPEEFEAYWKRSPEYTMLINEIDSYFIECEKLNIKQTYHESHVARQSNHTRPTSPYTVSFFMQVKYVMQRNFLRMKADPSIPLIMIFSQLVMGLLLASVFFNLKKNTTTFYYRSGSLYFALVFNAISSLLEIVALFEARPIVEKHKKFALYRPSADALASIITELPVKLSMSLCFNIPFYFMVGLRSGAGRFFFYWLIGILCTLVMSHIFRSIGSMFTSLAGAMTPAGVILLAIIVFTGFVIPYPSMLGWSKWIKWINPVSYMFESLMVNEYHDREFPCGQIVPSGSGYDNLPLEYKVCSSIGGIPGSDVVRGDDYLRVGFEFFNSHKWRNFGISFAFAVVLLFLYIALTELNKGAIQKGEIVLFLRSSLKKHKRRFTEFDIESGSTVENISIQIVQKASIEQNSIRDSCNLPSDKEIFFWKDLTYQVKIKREDRVILDHVDGWVKPGQITVLMGASGAGKTTLLNCLSNRVTTGVITAGVRMVNGHELDSSFQRSIGYVQQQDIHLQTSTVREALQFSAYLRQSNKISKKEKDEYVDYVIDLLEMTNYADALVGVAGEGLNVEQRKRLTIGVELVAKPKLLLFLDEPTSGLDSQTAWSICKLMRKLADHGQAILCTIHQPSAIIMAEFDRLLFLQKGGQTVYFGALGDNCQTMIDYLENHGADPCPKDENPAEWMLEIVGAAPGSHAKQDYFEVWRNSNEYEAVRNQLNRMETELVMLPRDEDPETLLKYAAPIWKQYLLVSWRAIVQDWRSPRYIYSKFFLIVISSIFIGFSFFKAKNDIQGLSNQMLAVFMYTVPLTTIVDQVLPFFVRQREVFEVREAPSRTYSWFAFITGQVTSELPYQIVVGTIAFFCWYYPVGLYENAEPTHTVTGRGVLLWLFITSFYVFASTFGQLCISFNELIENAGCLSATLFLLCLMFCGVLAVPESMPRFWIFMYRCTPFTYWIQGVLATGLAHNKVECSSREFLVVTPPVGQTCSSFLDPYISVAGGYYLVNEKEGCSFCAMNSTDQFLNSIHALYSERWRNFGIFISFIVSNIVLAVFLYWLARVPKGAKSSTRK</sequence>
<feature type="transmembrane region" description="Helical" evidence="9">
    <location>
        <begin position="751"/>
        <end position="768"/>
    </location>
</feature>
<dbReference type="Gene3D" id="3.40.50.300">
    <property type="entry name" value="P-loop containing nucleotide triphosphate hydrolases"/>
    <property type="match status" value="2"/>
</dbReference>
<dbReference type="InterPro" id="IPR003439">
    <property type="entry name" value="ABC_transporter-like_ATP-bd"/>
</dbReference>
<comment type="subcellular location">
    <subcellularLocation>
        <location evidence="1">Membrane</location>
        <topology evidence="1">Multi-pass membrane protein</topology>
    </subcellularLocation>
</comment>
<evidence type="ECO:0000256" key="8">
    <source>
        <dbReference type="ARBA" id="ARBA00023136"/>
    </source>
</evidence>
<evidence type="ECO:0000256" key="2">
    <source>
        <dbReference type="ARBA" id="ARBA00022448"/>
    </source>
</evidence>
<feature type="transmembrane region" description="Helical" evidence="9">
    <location>
        <begin position="499"/>
        <end position="522"/>
    </location>
</feature>
<dbReference type="CDD" id="cd03233">
    <property type="entry name" value="ABCG_PDR_domain1"/>
    <property type="match status" value="1"/>
</dbReference>